<sequence>MSATDARCASPRKYSWTLVTWRIRGTGPDDEDVKEEEERRQSGVVVVSPSRYSHSFFEETRQECADWPR</sequence>
<evidence type="ECO:0000313" key="1">
    <source>
        <dbReference type="EMBL" id="KOC64873.1"/>
    </source>
</evidence>
<dbReference type="AlphaFoldDB" id="A0A0L7R223"/>
<keyword evidence="2" id="KW-1185">Reference proteome</keyword>
<gene>
    <name evidence="1" type="ORF">WH47_04461</name>
</gene>
<accession>A0A0L7R223</accession>
<dbReference type="EMBL" id="KQ414666">
    <property type="protein sequence ID" value="KOC64873.1"/>
    <property type="molecule type" value="Genomic_DNA"/>
</dbReference>
<evidence type="ECO:0000313" key="2">
    <source>
        <dbReference type="Proteomes" id="UP000053825"/>
    </source>
</evidence>
<proteinExistence type="predicted"/>
<reference evidence="1 2" key="1">
    <citation type="submission" date="2015-07" db="EMBL/GenBank/DDBJ databases">
        <title>The genome of Habropoda laboriosa.</title>
        <authorList>
            <person name="Pan H."/>
            <person name="Kapheim K."/>
        </authorList>
    </citation>
    <scope>NUCLEOTIDE SEQUENCE [LARGE SCALE GENOMIC DNA]</scope>
    <source>
        <strain evidence="1">0110345459</strain>
    </source>
</reference>
<dbReference type="Proteomes" id="UP000053825">
    <property type="component" value="Unassembled WGS sequence"/>
</dbReference>
<organism evidence="1 2">
    <name type="scientific">Habropoda laboriosa</name>
    <dbReference type="NCBI Taxonomy" id="597456"/>
    <lineage>
        <taxon>Eukaryota</taxon>
        <taxon>Metazoa</taxon>
        <taxon>Ecdysozoa</taxon>
        <taxon>Arthropoda</taxon>
        <taxon>Hexapoda</taxon>
        <taxon>Insecta</taxon>
        <taxon>Pterygota</taxon>
        <taxon>Neoptera</taxon>
        <taxon>Endopterygota</taxon>
        <taxon>Hymenoptera</taxon>
        <taxon>Apocrita</taxon>
        <taxon>Aculeata</taxon>
        <taxon>Apoidea</taxon>
        <taxon>Anthophila</taxon>
        <taxon>Apidae</taxon>
        <taxon>Habropoda</taxon>
    </lineage>
</organism>
<protein>
    <submittedName>
        <fullName evidence="1">Uncharacterized protein</fullName>
    </submittedName>
</protein>
<name>A0A0L7R223_9HYME</name>